<feature type="transmembrane region" description="Helical" evidence="1">
    <location>
        <begin position="263"/>
        <end position="282"/>
    </location>
</feature>
<feature type="domain" description="EamA" evidence="2">
    <location>
        <begin position="151"/>
        <end position="278"/>
    </location>
</feature>
<feature type="transmembrane region" description="Helical" evidence="1">
    <location>
        <begin position="12"/>
        <end position="30"/>
    </location>
</feature>
<dbReference type="RefSeq" id="WP_379953672.1">
    <property type="nucleotide sequence ID" value="NZ_JAUYVI010000001.1"/>
</dbReference>
<keyword evidence="1" id="KW-1133">Transmembrane helix</keyword>
<sequence length="303" mass="31721">MSSAIEAHRKGAILVLGAAVCWSSGGLIARHIEADVWTQAAGRGFFAAITLFLFLLVRDGRNSWALFKALGLPGIVVACCFASASLSFVIALKHATVALILVIQSTAPFIAAIIAWIWMREPPGWIRSLAMVIALFGVWQMVSGGESGGDTLGIALSCVIAVAIGLATVMVRRYHAIRMTPAMCLAATIIMAVGFIMREPLPVAVNDVGLLFLFGAVQLAIGLIWFSTGARLIPAGEAALLGLLECVLGPLWVWLFLNEDPGPQALIGGALTLAAVAGNTLYDMARASRAARTLAKSPVGGSV</sequence>
<feature type="domain" description="EamA" evidence="2">
    <location>
        <begin position="10"/>
        <end position="140"/>
    </location>
</feature>
<dbReference type="InterPro" id="IPR000620">
    <property type="entry name" value="EamA_dom"/>
</dbReference>
<name>A0ABU0YF10_9PROT</name>
<organism evidence="3 4">
    <name type="scientific">Dongia sedimenti</name>
    <dbReference type="NCBI Taxonomy" id="3064282"/>
    <lineage>
        <taxon>Bacteria</taxon>
        <taxon>Pseudomonadati</taxon>
        <taxon>Pseudomonadota</taxon>
        <taxon>Alphaproteobacteria</taxon>
        <taxon>Rhodospirillales</taxon>
        <taxon>Dongiaceae</taxon>
        <taxon>Dongia</taxon>
    </lineage>
</organism>
<accession>A0ABU0YF10</accession>
<keyword evidence="1" id="KW-0812">Transmembrane</keyword>
<dbReference type="PANTHER" id="PTHR22911:SF135">
    <property type="entry name" value="BLR4310 PROTEIN"/>
    <property type="match status" value="1"/>
</dbReference>
<proteinExistence type="predicted"/>
<evidence type="ECO:0000313" key="3">
    <source>
        <dbReference type="EMBL" id="MDQ7246294.1"/>
    </source>
</evidence>
<feature type="transmembrane region" description="Helical" evidence="1">
    <location>
        <begin position="36"/>
        <end position="57"/>
    </location>
</feature>
<feature type="transmembrane region" description="Helical" evidence="1">
    <location>
        <begin position="179"/>
        <end position="197"/>
    </location>
</feature>
<gene>
    <name evidence="3" type="ORF">Q8A70_01390</name>
</gene>
<dbReference type="SUPFAM" id="SSF103481">
    <property type="entry name" value="Multidrug resistance efflux transporter EmrE"/>
    <property type="match status" value="2"/>
</dbReference>
<feature type="transmembrane region" description="Helical" evidence="1">
    <location>
        <begin position="125"/>
        <end position="142"/>
    </location>
</feature>
<dbReference type="PANTHER" id="PTHR22911">
    <property type="entry name" value="ACYL-MALONYL CONDENSING ENZYME-RELATED"/>
    <property type="match status" value="1"/>
</dbReference>
<evidence type="ECO:0000256" key="1">
    <source>
        <dbReference type="SAM" id="Phobius"/>
    </source>
</evidence>
<keyword evidence="1" id="KW-0472">Membrane</keyword>
<protein>
    <submittedName>
        <fullName evidence="3">DMT family transporter</fullName>
    </submittedName>
</protein>
<reference evidence="4" key="1">
    <citation type="submission" date="2023-08" db="EMBL/GenBank/DDBJ databases">
        <title>Rhodospirillaceae gen. nov., a novel taxon isolated from the Yangtze River Yuezi River estuary sludge.</title>
        <authorList>
            <person name="Ruan L."/>
        </authorList>
    </citation>
    <scope>NUCLEOTIDE SEQUENCE [LARGE SCALE GENOMIC DNA]</scope>
    <source>
        <strain evidence="4">R-7</strain>
    </source>
</reference>
<feature type="transmembrane region" description="Helical" evidence="1">
    <location>
        <begin position="97"/>
        <end position="118"/>
    </location>
</feature>
<feature type="transmembrane region" description="Helical" evidence="1">
    <location>
        <begin position="238"/>
        <end position="257"/>
    </location>
</feature>
<comment type="caution">
    <text evidence="3">The sequence shown here is derived from an EMBL/GenBank/DDBJ whole genome shotgun (WGS) entry which is preliminary data.</text>
</comment>
<feature type="transmembrane region" description="Helical" evidence="1">
    <location>
        <begin position="209"/>
        <end position="226"/>
    </location>
</feature>
<dbReference type="InterPro" id="IPR037185">
    <property type="entry name" value="EmrE-like"/>
</dbReference>
<feature type="transmembrane region" description="Helical" evidence="1">
    <location>
        <begin position="154"/>
        <end position="172"/>
    </location>
</feature>
<dbReference type="Pfam" id="PF00892">
    <property type="entry name" value="EamA"/>
    <property type="match status" value="2"/>
</dbReference>
<evidence type="ECO:0000313" key="4">
    <source>
        <dbReference type="Proteomes" id="UP001230156"/>
    </source>
</evidence>
<feature type="transmembrane region" description="Helical" evidence="1">
    <location>
        <begin position="69"/>
        <end position="91"/>
    </location>
</feature>
<dbReference type="Proteomes" id="UP001230156">
    <property type="component" value="Unassembled WGS sequence"/>
</dbReference>
<evidence type="ECO:0000259" key="2">
    <source>
        <dbReference type="Pfam" id="PF00892"/>
    </source>
</evidence>
<dbReference type="EMBL" id="JAUYVI010000001">
    <property type="protein sequence ID" value="MDQ7246294.1"/>
    <property type="molecule type" value="Genomic_DNA"/>
</dbReference>
<keyword evidence="4" id="KW-1185">Reference proteome</keyword>